<sequence length="145" mass="16768">MNILVVRLSAIGDCTLVLPVIRAILEQKSEAKVTWLIGTAAYELLKHCTHPRLTYIATDKPRSIADYYRLKKKLGSQYDILMAMQASSRANFIYPMVKAKRRIGFDKVRARELQWLFTNEVIKFNLEHLHDSFCQFAHRIGVNTN</sequence>
<keyword evidence="2" id="KW-0808">Transferase</keyword>
<reference evidence="4" key="1">
    <citation type="submission" date="2015-08" db="EMBL/GenBank/DDBJ databases">
        <authorList>
            <person name="Kim K.M."/>
        </authorList>
    </citation>
    <scope>NUCLEOTIDE SEQUENCE [LARGE SCALE GENOMIC DNA]</scope>
    <source>
        <strain evidence="4">KCTC 23892</strain>
    </source>
</reference>
<dbReference type="Gene3D" id="3.40.50.2000">
    <property type="entry name" value="Glycogen Phosphorylase B"/>
    <property type="match status" value="1"/>
</dbReference>
<evidence type="ECO:0000256" key="1">
    <source>
        <dbReference type="ARBA" id="ARBA00022676"/>
    </source>
</evidence>
<organism evidence="3 4">
    <name type="scientific">Kangiella sediminilitoris</name>
    <dbReference type="NCBI Taxonomy" id="1144748"/>
    <lineage>
        <taxon>Bacteria</taxon>
        <taxon>Pseudomonadati</taxon>
        <taxon>Pseudomonadota</taxon>
        <taxon>Gammaproteobacteria</taxon>
        <taxon>Kangiellales</taxon>
        <taxon>Kangiellaceae</taxon>
        <taxon>Kangiella</taxon>
    </lineage>
</organism>
<dbReference type="InterPro" id="IPR002201">
    <property type="entry name" value="Glyco_trans_9"/>
</dbReference>
<accession>A0A1B3B881</accession>
<gene>
    <name evidence="3" type="ORF">KS2013_275</name>
</gene>
<evidence type="ECO:0000313" key="3">
    <source>
        <dbReference type="EMBL" id="AOE49003.1"/>
    </source>
</evidence>
<dbReference type="STRING" id="1144748.KS2013_275"/>
<dbReference type="PANTHER" id="PTHR30160">
    <property type="entry name" value="TETRAACYLDISACCHARIDE 4'-KINASE-RELATED"/>
    <property type="match status" value="1"/>
</dbReference>
<dbReference type="InterPro" id="IPR051199">
    <property type="entry name" value="LPS_LOS_Heptosyltrfase"/>
</dbReference>
<proteinExistence type="predicted"/>
<dbReference type="PANTHER" id="PTHR30160:SF21">
    <property type="entry name" value="LIPOPOLYSACCHARIDE CORE HEPTOSYLTRANSFERASE OPSX"/>
    <property type="match status" value="1"/>
</dbReference>
<dbReference type="GO" id="GO:0009244">
    <property type="term" value="P:lipopolysaccharide core region biosynthetic process"/>
    <property type="evidence" value="ECO:0007669"/>
    <property type="project" value="TreeGrafter"/>
</dbReference>
<evidence type="ECO:0000256" key="2">
    <source>
        <dbReference type="ARBA" id="ARBA00022679"/>
    </source>
</evidence>
<protein>
    <submittedName>
        <fullName evidence="3">Uncharacterized protein</fullName>
    </submittedName>
</protein>
<dbReference type="AlphaFoldDB" id="A0A1B3B881"/>
<keyword evidence="4" id="KW-1185">Reference proteome</keyword>
<name>A0A1B3B881_9GAMM</name>
<dbReference type="Pfam" id="PF01075">
    <property type="entry name" value="Glyco_transf_9"/>
    <property type="match status" value="1"/>
</dbReference>
<dbReference type="EMBL" id="CP012418">
    <property type="protein sequence ID" value="AOE49003.1"/>
    <property type="molecule type" value="Genomic_DNA"/>
</dbReference>
<evidence type="ECO:0000313" key="4">
    <source>
        <dbReference type="Proteomes" id="UP000094147"/>
    </source>
</evidence>
<dbReference type="GO" id="GO:0005829">
    <property type="term" value="C:cytosol"/>
    <property type="evidence" value="ECO:0007669"/>
    <property type="project" value="TreeGrafter"/>
</dbReference>
<dbReference type="GO" id="GO:0008713">
    <property type="term" value="F:ADP-heptose-lipopolysaccharide heptosyltransferase activity"/>
    <property type="evidence" value="ECO:0007669"/>
    <property type="project" value="TreeGrafter"/>
</dbReference>
<dbReference type="KEGG" id="ksd:KS2013_275"/>
<dbReference type="Proteomes" id="UP000094147">
    <property type="component" value="Chromosome"/>
</dbReference>
<keyword evidence="1" id="KW-0328">Glycosyltransferase</keyword>
<dbReference type="SUPFAM" id="SSF53756">
    <property type="entry name" value="UDP-Glycosyltransferase/glycogen phosphorylase"/>
    <property type="match status" value="1"/>
</dbReference>